<gene>
    <name evidence="1" type="ORF">EDD18DRAFT_1108879</name>
</gene>
<keyword evidence="2" id="KW-1185">Reference proteome</keyword>
<sequence>MNKGTRQTPTWAIQATSTLSGSLFVLNKILCSRVLQSISSLKDPCSCFKYHKLITWSSQKLSEKPCMVKGLVMVQDTDTMLILVLPYGFLQNANLIIKILLILGYDSFLGKISLCWRGYPFTGNTRWTQAPIPTPLYITGLAQLPVNAMVLLFWESVACGHMAKPSNLDTHGSVPGTAILAFTAKPICHTSHLLFERNPNFELWEKEMVTADLSIVACTWGTTGWYGRMLPLLMAAIGKNWLCGGMPFPEITYVIIPGAMQQAKESPITLYLKIDRVPDTMGKHECGCNMDVHRGKFLTQEAHPKPLYNIEDVPVMGEGLISGFVETKRKKMYCAQHSTYPFVKNEKNDMERIVHPACK</sequence>
<evidence type="ECO:0000313" key="2">
    <source>
        <dbReference type="Proteomes" id="UP001175228"/>
    </source>
</evidence>
<accession>A0AA39UL55</accession>
<reference evidence="1" key="1">
    <citation type="submission" date="2023-06" db="EMBL/GenBank/DDBJ databases">
        <authorList>
            <consortium name="Lawrence Berkeley National Laboratory"/>
            <person name="Ahrendt S."/>
            <person name="Sahu N."/>
            <person name="Indic B."/>
            <person name="Wong-Bajracharya J."/>
            <person name="Merenyi Z."/>
            <person name="Ke H.-M."/>
            <person name="Monk M."/>
            <person name="Kocsube S."/>
            <person name="Drula E."/>
            <person name="Lipzen A."/>
            <person name="Balint B."/>
            <person name="Henrissat B."/>
            <person name="Andreopoulos B."/>
            <person name="Martin F.M."/>
            <person name="Harder C.B."/>
            <person name="Rigling D."/>
            <person name="Ford K.L."/>
            <person name="Foster G.D."/>
            <person name="Pangilinan J."/>
            <person name="Papanicolaou A."/>
            <person name="Barry K."/>
            <person name="LaButti K."/>
            <person name="Viragh M."/>
            <person name="Koriabine M."/>
            <person name="Yan M."/>
            <person name="Riley R."/>
            <person name="Champramary S."/>
            <person name="Plett K.L."/>
            <person name="Tsai I.J."/>
            <person name="Slot J."/>
            <person name="Sipos G."/>
            <person name="Plett J."/>
            <person name="Nagy L.G."/>
            <person name="Grigoriev I.V."/>
        </authorList>
    </citation>
    <scope>NUCLEOTIDE SEQUENCE</scope>
    <source>
        <strain evidence="1">HWK02</strain>
    </source>
</reference>
<dbReference type="Proteomes" id="UP001175228">
    <property type="component" value="Unassembled WGS sequence"/>
</dbReference>
<name>A0AA39UL55_9AGAR</name>
<evidence type="ECO:0000313" key="1">
    <source>
        <dbReference type="EMBL" id="KAK0492493.1"/>
    </source>
</evidence>
<comment type="caution">
    <text evidence="1">The sequence shown here is derived from an EMBL/GenBank/DDBJ whole genome shotgun (WGS) entry which is preliminary data.</text>
</comment>
<proteinExistence type="predicted"/>
<protein>
    <submittedName>
        <fullName evidence="1">Uncharacterized protein</fullName>
    </submittedName>
</protein>
<dbReference type="AlphaFoldDB" id="A0AA39UL55"/>
<organism evidence="1 2">
    <name type="scientific">Armillaria luteobubalina</name>
    <dbReference type="NCBI Taxonomy" id="153913"/>
    <lineage>
        <taxon>Eukaryota</taxon>
        <taxon>Fungi</taxon>
        <taxon>Dikarya</taxon>
        <taxon>Basidiomycota</taxon>
        <taxon>Agaricomycotina</taxon>
        <taxon>Agaricomycetes</taxon>
        <taxon>Agaricomycetidae</taxon>
        <taxon>Agaricales</taxon>
        <taxon>Marasmiineae</taxon>
        <taxon>Physalacriaceae</taxon>
        <taxon>Armillaria</taxon>
    </lineage>
</organism>
<dbReference type="EMBL" id="JAUEPU010000029">
    <property type="protein sequence ID" value="KAK0492493.1"/>
    <property type="molecule type" value="Genomic_DNA"/>
</dbReference>